<dbReference type="InterPro" id="IPR008581">
    <property type="entry name" value="DUF863_pln"/>
</dbReference>
<proteinExistence type="predicted"/>
<evidence type="ECO:0000313" key="3">
    <source>
        <dbReference type="Proteomes" id="UP000298652"/>
    </source>
</evidence>
<evidence type="ECO:0000256" key="1">
    <source>
        <dbReference type="SAM" id="MobiDB-lite"/>
    </source>
</evidence>
<protein>
    <submittedName>
        <fullName evidence="2">Uncharacterized protein</fullName>
    </submittedName>
</protein>
<dbReference type="PANTHER" id="PTHR33167:SF43">
    <property type="entry name" value="PROTEIN WAVE"/>
    <property type="match status" value="1"/>
</dbReference>
<feature type="compositionally biased region" description="Polar residues" evidence="1">
    <location>
        <begin position="655"/>
        <end position="672"/>
    </location>
</feature>
<keyword evidence="3" id="KW-1185">Reference proteome</keyword>
<dbReference type="AlphaFoldDB" id="A0A4U6TDR4"/>
<organism evidence="2 3">
    <name type="scientific">Setaria viridis</name>
    <name type="common">Green bristlegrass</name>
    <name type="synonym">Setaria italica subsp. viridis</name>
    <dbReference type="NCBI Taxonomy" id="4556"/>
    <lineage>
        <taxon>Eukaryota</taxon>
        <taxon>Viridiplantae</taxon>
        <taxon>Streptophyta</taxon>
        <taxon>Embryophyta</taxon>
        <taxon>Tracheophyta</taxon>
        <taxon>Spermatophyta</taxon>
        <taxon>Magnoliopsida</taxon>
        <taxon>Liliopsida</taxon>
        <taxon>Poales</taxon>
        <taxon>Poaceae</taxon>
        <taxon>PACMAD clade</taxon>
        <taxon>Panicoideae</taxon>
        <taxon>Panicodae</taxon>
        <taxon>Paniceae</taxon>
        <taxon>Cenchrinae</taxon>
        <taxon>Setaria</taxon>
    </lineage>
</organism>
<feature type="region of interest" description="Disordered" evidence="1">
    <location>
        <begin position="421"/>
        <end position="445"/>
    </location>
</feature>
<reference evidence="2" key="1">
    <citation type="submission" date="2019-03" db="EMBL/GenBank/DDBJ databases">
        <title>WGS assembly of Setaria viridis.</title>
        <authorList>
            <person name="Huang P."/>
            <person name="Jenkins J."/>
            <person name="Grimwood J."/>
            <person name="Barry K."/>
            <person name="Healey A."/>
            <person name="Mamidi S."/>
            <person name="Sreedasyam A."/>
            <person name="Shu S."/>
            <person name="Feldman M."/>
            <person name="Wu J."/>
            <person name="Yu Y."/>
            <person name="Chen C."/>
            <person name="Johnson J."/>
            <person name="Rokhsar D."/>
            <person name="Baxter I."/>
            <person name="Schmutz J."/>
            <person name="Brutnell T."/>
            <person name="Kellogg E."/>
        </authorList>
    </citation>
    <scope>NUCLEOTIDE SEQUENCE [LARGE SCALE GENOMIC DNA]</scope>
</reference>
<feature type="region of interest" description="Disordered" evidence="1">
    <location>
        <begin position="1"/>
        <end position="21"/>
    </location>
</feature>
<dbReference type="EMBL" id="CM016560">
    <property type="protein sequence ID" value="TKV98742.1"/>
    <property type="molecule type" value="Genomic_DNA"/>
</dbReference>
<evidence type="ECO:0000313" key="2">
    <source>
        <dbReference type="EMBL" id="TKV98742.1"/>
    </source>
</evidence>
<dbReference type="PANTHER" id="PTHR33167">
    <property type="entry name" value="TRANSCRIPTION FACTOR, PUTATIVE (DUF863)-RELATED"/>
    <property type="match status" value="1"/>
</dbReference>
<feature type="region of interest" description="Disordered" evidence="1">
    <location>
        <begin position="544"/>
        <end position="566"/>
    </location>
</feature>
<accession>A0A4U6TDR4</accession>
<dbReference type="OMA" id="QSHMIDP"/>
<feature type="region of interest" description="Disordered" evidence="1">
    <location>
        <begin position="643"/>
        <end position="672"/>
    </location>
</feature>
<feature type="compositionally biased region" description="Polar residues" evidence="1">
    <location>
        <begin position="434"/>
        <end position="445"/>
    </location>
</feature>
<feature type="compositionally biased region" description="Polar residues" evidence="1">
    <location>
        <begin position="544"/>
        <end position="554"/>
    </location>
</feature>
<dbReference type="Proteomes" id="UP000298652">
    <property type="component" value="Chromosome 9"/>
</dbReference>
<dbReference type="Pfam" id="PF05904">
    <property type="entry name" value="DUF863"/>
    <property type="match status" value="1"/>
</dbReference>
<feature type="region of interest" description="Disordered" evidence="1">
    <location>
        <begin position="192"/>
        <end position="211"/>
    </location>
</feature>
<dbReference type="Gramene" id="TKV98742">
    <property type="protein sequence ID" value="TKV98742"/>
    <property type="gene ID" value="SEVIR_9G580700v2"/>
</dbReference>
<gene>
    <name evidence="2" type="ORF">SEVIR_9G580700v2</name>
</gene>
<name>A0A4U6TDR4_SETVI</name>
<sequence>MAAVMDLDLNCPPPPPEPAAQDDLRCSTLRQQLFFRDQVKDLHSLYWSRNNLMDVPPFRNHSSDALPYAHHPSHTVDLGATHNPGVFRHYHDLGNQAPRCRDEITWENLDVKGSILRKPNPCSAQGRSTHHRLIDLEKPAALDDDVEIVSSTAFTSYANHNVGLFNNSQSLPLESSPLVRDRLCSAPYITSGLAGSSDSPDSPPPVRAKDGVSGRMCIDLNVAQEDDSNICPEPSIVSCSLVASSATRHSGDFSNNSRKTFLKGSESSIGSSKGSSVTVVTTISPPYSSMEVMAAGVFRDTTQSHKPLLVEASKCSPIPIRNIHHQHAEHTISGLDSQGWMEIPRTVSSVLSNGENNSSLGLPKLGGSQATNLMGQPAIAVHRELQEETITVISDDAVEDFDLNVTVEIIDFPSKVTTACARSKPVNNDRSEENSSNQYATQNEVRQNVPSVECATIRDQHMVESRAGEDVQSPGCGITTDRCVFIPEGRDYASPRLRSSNIGVSLLPEAVSIHDAEVGEDEKSAAMAADTLVSIFTANSAWMTDSHGSNSQTDGGDGRHEPAPSMNSFEESILGLEDMMRDDGESIGVRPPDKDGVSCGIKLKRGRGLRDFQREILPGLVSLARHEICDDLHAIGYEMRKTRPRRSFGDGGTPPTRTRLSRRCSTAWNRDV</sequence>